<evidence type="ECO:0000256" key="2">
    <source>
        <dbReference type="SAM" id="Phobius"/>
    </source>
</evidence>
<keyword evidence="2" id="KW-1133">Transmembrane helix</keyword>
<name>A0A075LTI9_9EURY</name>
<feature type="transmembrane region" description="Helical" evidence="2">
    <location>
        <begin position="33"/>
        <end position="57"/>
    </location>
</feature>
<keyword evidence="2" id="KW-0812">Transmembrane</keyword>
<reference evidence="4" key="1">
    <citation type="submission" date="2013-06" db="EMBL/GenBank/DDBJ databases">
        <title>Complete Genome Sequence of Hyperthermophilic Palaeococcus pacificus DY20341T, Isolated from a Deep-Sea Hydrothermal Sediments.</title>
        <authorList>
            <person name="Zeng X."/>
            <person name="Shao Z."/>
        </authorList>
    </citation>
    <scope>NUCLEOTIDE SEQUENCE [LARGE SCALE GENOMIC DNA]</scope>
    <source>
        <strain evidence="4">DY20341</strain>
    </source>
</reference>
<dbReference type="STRING" id="1343739.PAP_08395"/>
<dbReference type="HOGENOM" id="CLU_134280_4_0_2"/>
<dbReference type="KEGG" id="ppac:PAP_08395"/>
<keyword evidence="1" id="KW-0175">Coiled coil</keyword>
<dbReference type="Pfam" id="PF10066">
    <property type="entry name" value="DUF2304"/>
    <property type="match status" value="1"/>
</dbReference>
<dbReference type="RefSeq" id="WP_048165558.1">
    <property type="nucleotide sequence ID" value="NZ_CP006019.1"/>
</dbReference>
<gene>
    <name evidence="3" type="ORF">PAP_08395</name>
</gene>
<feature type="transmembrane region" description="Helical" evidence="2">
    <location>
        <begin position="6"/>
        <end position="21"/>
    </location>
</feature>
<dbReference type="AlphaFoldDB" id="A0A075LTI9"/>
<keyword evidence="2" id="KW-0472">Membrane</keyword>
<evidence type="ECO:0000256" key="1">
    <source>
        <dbReference type="SAM" id="Coils"/>
    </source>
</evidence>
<accession>A0A075LTI9</accession>
<feature type="coiled-coil region" evidence="1">
    <location>
        <begin position="89"/>
        <end position="120"/>
    </location>
</feature>
<dbReference type="EMBL" id="CP006019">
    <property type="protein sequence ID" value="AIF70065.1"/>
    <property type="molecule type" value="Genomic_DNA"/>
</dbReference>
<dbReference type="GO" id="GO:0016740">
    <property type="term" value="F:transferase activity"/>
    <property type="evidence" value="ECO:0007669"/>
    <property type="project" value="UniProtKB-KW"/>
</dbReference>
<feature type="transmembrane region" description="Helical" evidence="2">
    <location>
        <begin position="69"/>
        <end position="89"/>
    </location>
</feature>
<keyword evidence="4" id="KW-1185">Reference proteome</keyword>
<dbReference type="InterPro" id="IPR019277">
    <property type="entry name" value="DUF2304"/>
</dbReference>
<organism evidence="3 4">
    <name type="scientific">Palaeococcus pacificus DY20341</name>
    <dbReference type="NCBI Taxonomy" id="1343739"/>
    <lineage>
        <taxon>Archaea</taxon>
        <taxon>Methanobacteriati</taxon>
        <taxon>Methanobacteriota</taxon>
        <taxon>Thermococci</taxon>
        <taxon>Thermococcales</taxon>
        <taxon>Thermococcaceae</taxon>
        <taxon>Palaeococcus</taxon>
    </lineage>
</organism>
<dbReference type="OrthoDB" id="78194at2157"/>
<dbReference type="Proteomes" id="UP000027981">
    <property type="component" value="Chromosome"/>
</dbReference>
<dbReference type="eggNOG" id="arCOG05092">
    <property type="taxonomic scope" value="Archaea"/>
</dbReference>
<evidence type="ECO:0000313" key="3">
    <source>
        <dbReference type="EMBL" id="AIF70065.1"/>
    </source>
</evidence>
<evidence type="ECO:0000313" key="4">
    <source>
        <dbReference type="Proteomes" id="UP000027981"/>
    </source>
</evidence>
<sequence length="121" mass="14035">MYAVQYIAIVIILAMMIYVLGKYGKKEFDWRDFLFWETLLVVMLLVAAFPIEISMAVKRILGLGRGLDSLFAVAIGLSYILIFRVYLAIDKTEREITELTRKIAIELEEINDKLKKLEKQD</sequence>
<proteinExistence type="predicted"/>
<dbReference type="GeneID" id="24842781"/>
<protein>
    <submittedName>
        <fullName evidence="3">UDP-N-acetylglucosamine--dolichyl-phosphate N-acetylglucosaminephosphotransferase</fullName>
    </submittedName>
</protein>
<reference evidence="3 4" key="2">
    <citation type="journal article" date="2015" name="Genome Announc.">
        <title>Complete Genome Sequence of Hyperthermophilic Piezophilic Archaeon Palaeococcus pacificus DY20341T, Isolated from Deep-Sea Hydrothermal Sediments.</title>
        <authorList>
            <person name="Zeng X."/>
            <person name="Jebbar M."/>
            <person name="Shao Z."/>
        </authorList>
    </citation>
    <scope>NUCLEOTIDE SEQUENCE [LARGE SCALE GENOMIC DNA]</scope>
    <source>
        <strain evidence="3 4">DY20341</strain>
    </source>
</reference>
<keyword evidence="3" id="KW-0808">Transferase</keyword>